<dbReference type="RefSeq" id="WP_002584762.1">
    <property type="nucleotide sequence ID" value="NZ_KB850983.1"/>
</dbReference>
<evidence type="ECO:0000313" key="2">
    <source>
        <dbReference type="EMBL" id="ENZ10489.1"/>
    </source>
</evidence>
<dbReference type="GeneID" id="57964095"/>
<name>A0A0E2HJ88_9FIRM</name>
<dbReference type="AlphaFoldDB" id="A0A0E2HJ88"/>
<feature type="transmembrane region" description="Helical" evidence="1">
    <location>
        <begin position="7"/>
        <end position="26"/>
    </location>
</feature>
<gene>
    <name evidence="2" type="ORF">HMPREF1090_04161</name>
</gene>
<keyword evidence="1" id="KW-0812">Transmembrane</keyword>
<organism evidence="2 3">
    <name type="scientific">[Clostridium] clostridioforme 90A8</name>
    <dbReference type="NCBI Taxonomy" id="999408"/>
    <lineage>
        <taxon>Bacteria</taxon>
        <taxon>Bacillati</taxon>
        <taxon>Bacillota</taxon>
        <taxon>Clostridia</taxon>
        <taxon>Lachnospirales</taxon>
        <taxon>Lachnospiraceae</taxon>
        <taxon>Enterocloster</taxon>
    </lineage>
</organism>
<accession>A0A0E2HJ88</accession>
<dbReference type="Proteomes" id="UP000013085">
    <property type="component" value="Unassembled WGS sequence"/>
</dbReference>
<reference evidence="2 3" key="1">
    <citation type="submission" date="2013-01" db="EMBL/GenBank/DDBJ databases">
        <title>The Genome Sequence of Clostridium clostridioforme 90A8.</title>
        <authorList>
            <consortium name="The Broad Institute Genome Sequencing Platform"/>
            <person name="Earl A."/>
            <person name="Ward D."/>
            <person name="Feldgarden M."/>
            <person name="Gevers D."/>
            <person name="Courvalin P."/>
            <person name="Lambert T."/>
            <person name="Walker B."/>
            <person name="Young S.K."/>
            <person name="Zeng Q."/>
            <person name="Gargeya S."/>
            <person name="Fitzgerald M."/>
            <person name="Haas B."/>
            <person name="Abouelleil A."/>
            <person name="Alvarado L."/>
            <person name="Arachchi H.M."/>
            <person name="Berlin A.M."/>
            <person name="Chapman S.B."/>
            <person name="Dewar J."/>
            <person name="Goldberg J."/>
            <person name="Griggs A."/>
            <person name="Gujja S."/>
            <person name="Hansen M."/>
            <person name="Howarth C."/>
            <person name="Imamovic A."/>
            <person name="Larimer J."/>
            <person name="McCowan C."/>
            <person name="Murphy C."/>
            <person name="Neiman D."/>
            <person name="Pearson M."/>
            <person name="Priest M."/>
            <person name="Roberts A."/>
            <person name="Saif S."/>
            <person name="Shea T."/>
            <person name="Sisk P."/>
            <person name="Sykes S."/>
            <person name="Wortman J."/>
            <person name="Nusbaum C."/>
            <person name="Birren B."/>
        </authorList>
    </citation>
    <scope>NUCLEOTIDE SEQUENCE [LARGE SCALE GENOMIC DNA]</scope>
    <source>
        <strain evidence="2 3">90A8</strain>
    </source>
</reference>
<evidence type="ECO:0008006" key="4">
    <source>
        <dbReference type="Google" id="ProtNLM"/>
    </source>
</evidence>
<comment type="caution">
    <text evidence="2">The sequence shown here is derived from an EMBL/GenBank/DDBJ whole genome shotgun (WGS) entry which is preliminary data.</text>
</comment>
<protein>
    <recommendedName>
        <fullName evidence="4">Lipoprotein</fullName>
    </recommendedName>
</protein>
<dbReference type="PROSITE" id="PS51257">
    <property type="entry name" value="PROKAR_LIPOPROTEIN"/>
    <property type="match status" value="1"/>
</dbReference>
<dbReference type="HOGENOM" id="CLU_152579_0_0_9"/>
<dbReference type="PATRIC" id="fig|999408.3.peg.4458"/>
<evidence type="ECO:0000313" key="3">
    <source>
        <dbReference type="Proteomes" id="UP000013085"/>
    </source>
</evidence>
<keyword evidence="1" id="KW-0472">Membrane</keyword>
<evidence type="ECO:0000256" key="1">
    <source>
        <dbReference type="SAM" id="Phobius"/>
    </source>
</evidence>
<keyword evidence="1" id="KW-1133">Transmembrane helix</keyword>
<sequence length="114" mass="13375">MEKIWKYLAAAGLMTVLVLTACYIRLPDYRIYKVFSYSGSDFRETDLYVIVYKPWQIDHKVQGIVSRHNAMNGTPDKLTVRLYYNKYNLDKGKDFYKAIFEYGKSQVTEPPGAW</sequence>
<proteinExistence type="predicted"/>
<dbReference type="EMBL" id="AGYR01000046">
    <property type="protein sequence ID" value="ENZ10489.1"/>
    <property type="molecule type" value="Genomic_DNA"/>
</dbReference>